<evidence type="ECO:0000313" key="2">
    <source>
        <dbReference type="Proteomes" id="UP000714275"/>
    </source>
</evidence>
<protein>
    <submittedName>
        <fullName evidence="1">Uncharacterized protein</fullName>
    </submittedName>
</protein>
<gene>
    <name evidence="1" type="ORF">EV702DRAFT_1122695</name>
</gene>
<dbReference type="AlphaFoldDB" id="A0A9P7D0M4"/>
<reference evidence="1" key="1">
    <citation type="journal article" date="2020" name="New Phytol.">
        <title>Comparative genomics reveals dynamic genome evolution in host specialist ectomycorrhizal fungi.</title>
        <authorList>
            <person name="Lofgren L.A."/>
            <person name="Nguyen N.H."/>
            <person name="Vilgalys R."/>
            <person name="Ruytinx J."/>
            <person name="Liao H.L."/>
            <person name="Branco S."/>
            <person name="Kuo A."/>
            <person name="LaButti K."/>
            <person name="Lipzen A."/>
            <person name="Andreopoulos W."/>
            <person name="Pangilinan J."/>
            <person name="Riley R."/>
            <person name="Hundley H."/>
            <person name="Na H."/>
            <person name="Barry K."/>
            <person name="Grigoriev I.V."/>
            <person name="Stajich J.E."/>
            <person name="Kennedy P.G."/>
        </authorList>
    </citation>
    <scope>NUCLEOTIDE SEQUENCE</scope>
    <source>
        <strain evidence="1">DOB743</strain>
    </source>
</reference>
<proteinExistence type="predicted"/>
<dbReference type="Proteomes" id="UP000714275">
    <property type="component" value="Unassembled WGS sequence"/>
</dbReference>
<keyword evidence="2" id="KW-1185">Reference proteome</keyword>
<evidence type="ECO:0000313" key="1">
    <source>
        <dbReference type="EMBL" id="KAG1774768.1"/>
    </source>
</evidence>
<organism evidence="1 2">
    <name type="scientific">Suillus placidus</name>
    <dbReference type="NCBI Taxonomy" id="48579"/>
    <lineage>
        <taxon>Eukaryota</taxon>
        <taxon>Fungi</taxon>
        <taxon>Dikarya</taxon>
        <taxon>Basidiomycota</taxon>
        <taxon>Agaricomycotina</taxon>
        <taxon>Agaricomycetes</taxon>
        <taxon>Agaricomycetidae</taxon>
        <taxon>Boletales</taxon>
        <taxon>Suillineae</taxon>
        <taxon>Suillaceae</taxon>
        <taxon>Suillus</taxon>
    </lineage>
</organism>
<sequence>MKSDVTYKRQSNEYYKTNWMLYSFLGSYPPLHAPLYLPCICWSICRASDKPSDGCAWYTVVRPSCFSLACACPSSYLYYLLKRVSPRRP</sequence>
<name>A0A9P7D0M4_9AGAM</name>
<dbReference type="EMBL" id="JABBWD010000039">
    <property type="protein sequence ID" value="KAG1774768.1"/>
    <property type="molecule type" value="Genomic_DNA"/>
</dbReference>
<accession>A0A9P7D0M4</accession>
<comment type="caution">
    <text evidence="1">The sequence shown here is derived from an EMBL/GenBank/DDBJ whole genome shotgun (WGS) entry which is preliminary data.</text>
</comment>